<feature type="coiled-coil region" evidence="8">
    <location>
        <begin position="185"/>
        <end position="212"/>
    </location>
</feature>
<dbReference type="GO" id="GO:0005484">
    <property type="term" value="F:SNAP receptor activity"/>
    <property type="evidence" value="ECO:0007669"/>
    <property type="project" value="TreeGrafter"/>
</dbReference>
<dbReference type="Gene3D" id="1.20.58.70">
    <property type="match status" value="1"/>
</dbReference>
<dbReference type="PANTHER" id="PTHR19957:SF424">
    <property type="entry name" value="SYNTAXIN-1A"/>
    <property type="match status" value="1"/>
</dbReference>
<dbReference type="InParanoid" id="A0A6J2Y770"/>
<comment type="similarity">
    <text evidence="2">Belongs to the syntaxin family.</text>
</comment>
<dbReference type="GO" id="GO:0048278">
    <property type="term" value="P:vesicle docking"/>
    <property type="evidence" value="ECO:0007669"/>
    <property type="project" value="TreeGrafter"/>
</dbReference>
<dbReference type="InterPro" id="IPR045242">
    <property type="entry name" value="Syntaxin"/>
</dbReference>
<keyword evidence="7 9" id="KW-0472">Membrane</keyword>
<dbReference type="Gene3D" id="1.20.5.110">
    <property type="match status" value="1"/>
</dbReference>
<dbReference type="SMART" id="SM00397">
    <property type="entry name" value="t_SNARE"/>
    <property type="match status" value="1"/>
</dbReference>
<dbReference type="KEGG" id="soy:115884576"/>
<proteinExistence type="inferred from homology"/>
<dbReference type="GO" id="GO:0006887">
    <property type="term" value="P:exocytosis"/>
    <property type="evidence" value="ECO:0007669"/>
    <property type="project" value="TreeGrafter"/>
</dbReference>
<evidence type="ECO:0000256" key="8">
    <source>
        <dbReference type="SAM" id="Coils"/>
    </source>
</evidence>
<dbReference type="GO" id="GO:0006906">
    <property type="term" value="P:vesicle fusion"/>
    <property type="evidence" value="ECO:0007669"/>
    <property type="project" value="TreeGrafter"/>
</dbReference>
<evidence type="ECO:0000256" key="3">
    <source>
        <dbReference type="ARBA" id="ARBA00022448"/>
    </source>
</evidence>
<dbReference type="GeneID" id="115884576"/>
<dbReference type="GO" id="GO:0000149">
    <property type="term" value="F:SNARE binding"/>
    <property type="evidence" value="ECO:0007669"/>
    <property type="project" value="TreeGrafter"/>
</dbReference>
<evidence type="ECO:0000313" key="11">
    <source>
        <dbReference type="Proteomes" id="UP000504635"/>
    </source>
</evidence>
<comment type="subcellular location">
    <subcellularLocation>
        <location evidence="1">Membrane</location>
        <topology evidence="1">Single-pass type IV membrane protein</topology>
    </subcellularLocation>
</comment>
<evidence type="ECO:0000256" key="6">
    <source>
        <dbReference type="ARBA" id="ARBA00022989"/>
    </source>
</evidence>
<keyword evidence="3" id="KW-0813">Transport</keyword>
<dbReference type="SUPFAM" id="SSF47661">
    <property type="entry name" value="t-snare proteins"/>
    <property type="match status" value="1"/>
</dbReference>
<accession>A0A6J2Y770</accession>
<dbReference type="GO" id="GO:0006836">
    <property type="term" value="P:neurotransmitter transport"/>
    <property type="evidence" value="ECO:0007669"/>
    <property type="project" value="UniProtKB-KW"/>
</dbReference>
<keyword evidence="8" id="KW-0175">Coiled coil</keyword>
<keyword evidence="4 9" id="KW-0812">Transmembrane</keyword>
<gene>
    <name evidence="12" type="primary">LOC115884576</name>
</gene>
<dbReference type="CDD" id="cd15848">
    <property type="entry name" value="SNARE_syntaxin1-like"/>
    <property type="match status" value="1"/>
</dbReference>
<dbReference type="PROSITE" id="PS50192">
    <property type="entry name" value="T_SNARE"/>
    <property type="match status" value="1"/>
</dbReference>
<reference evidence="12" key="1">
    <citation type="submission" date="2025-08" db="UniProtKB">
        <authorList>
            <consortium name="RefSeq"/>
        </authorList>
    </citation>
    <scope>IDENTIFICATION</scope>
    <source>
        <tissue evidence="12">Gonads</tissue>
    </source>
</reference>
<keyword evidence="5" id="KW-0532">Neurotransmitter transport</keyword>
<dbReference type="PANTHER" id="PTHR19957">
    <property type="entry name" value="SYNTAXIN"/>
    <property type="match status" value="1"/>
</dbReference>
<name>A0A6J2Y770_SITOR</name>
<evidence type="ECO:0000256" key="5">
    <source>
        <dbReference type="ARBA" id="ARBA00022775"/>
    </source>
</evidence>
<evidence type="ECO:0000256" key="1">
    <source>
        <dbReference type="ARBA" id="ARBA00004211"/>
    </source>
</evidence>
<evidence type="ECO:0000259" key="10">
    <source>
        <dbReference type="PROSITE" id="PS50192"/>
    </source>
</evidence>
<keyword evidence="11" id="KW-1185">Reference proteome</keyword>
<feature type="transmembrane region" description="Helical" evidence="9">
    <location>
        <begin position="273"/>
        <end position="291"/>
    </location>
</feature>
<dbReference type="InterPro" id="IPR006011">
    <property type="entry name" value="Syntaxin_N"/>
</dbReference>
<dbReference type="SMART" id="SM00503">
    <property type="entry name" value="SynN"/>
    <property type="match status" value="1"/>
</dbReference>
<evidence type="ECO:0000313" key="12">
    <source>
        <dbReference type="RefSeq" id="XP_030759061.1"/>
    </source>
</evidence>
<dbReference type="Pfam" id="PF05739">
    <property type="entry name" value="SNARE"/>
    <property type="match status" value="1"/>
</dbReference>
<evidence type="ECO:0000256" key="7">
    <source>
        <dbReference type="ARBA" id="ARBA00023136"/>
    </source>
</evidence>
<evidence type="ECO:0000256" key="2">
    <source>
        <dbReference type="ARBA" id="ARBA00009063"/>
    </source>
</evidence>
<protein>
    <submittedName>
        <fullName evidence="12">Syntaxin-like</fullName>
    </submittedName>
</protein>
<sequence>MVRDRLNDLIKTGNVKSQDVQLEIAAEEREPLTGGNSDIRDTFERAEVLRDWIESIEANVDHIRQCIKKLDDIKINQRDLNDKIDSLFQNNISISGKIQAKLKIFEEELVNVNTLGAEGRIKSIQYNTLKTRYQKAFKQNVAELEHFRNVKKAQLKAQIRAKGISVTEEQLLKLIEDKTDVQVFTENLLSETAEAKRQLQDIEERHQQLLKIETMLEEVRDMFLHMAILIDNQQELIDRVEYQAEMAQNFVERGRDDLKKGEKSRKKFQKKKIILLIVLIIILIVVLVLVFK</sequence>
<dbReference type="InterPro" id="IPR000727">
    <property type="entry name" value="T_SNARE_dom"/>
</dbReference>
<feature type="domain" description="T-SNARE coiled-coil homology" evidence="10">
    <location>
        <begin position="199"/>
        <end position="261"/>
    </location>
</feature>
<dbReference type="Proteomes" id="UP000504635">
    <property type="component" value="Unplaced"/>
</dbReference>
<dbReference type="GO" id="GO:0031201">
    <property type="term" value="C:SNARE complex"/>
    <property type="evidence" value="ECO:0007669"/>
    <property type="project" value="TreeGrafter"/>
</dbReference>
<evidence type="ECO:0000256" key="9">
    <source>
        <dbReference type="SAM" id="Phobius"/>
    </source>
</evidence>
<dbReference type="GO" id="GO:0005886">
    <property type="term" value="C:plasma membrane"/>
    <property type="evidence" value="ECO:0007669"/>
    <property type="project" value="TreeGrafter"/>
</dbReference>
<dbReference type="GO" id="GO:0012505">
    <property type="term" value="C:endomembrane system"/>
    <property type="evidence" value="ECO:0007669"/>
    <property type="project" value="TreeGrafter"/>
</dbReference>
<keyword evidence="6 9" id="KW-1133">Transmembrane helix</keyword>
<dbReference type="RefSeq" id="XP_030759061.1">
    <property type="nucleotide sequence ID" value="XM_030903201.1"/>
</dbReference>
<evidence type="ECO:0000256" key="4">
    <source>
        <dbReference type="ARBA" id="ARBA00022692"/>
    </source>
</evidence>
<dbReference type="GO" id="GO:0006886">
    <property type="term" value="P:intracellular protein transport"/>
    <property type="evidence" value="ECO:0007669"/>
    <property type="project" value="TreeGrafter"/>
</dbReference>
<dbReference type="AlphaFoldDB" id="A0A6J2Y770"/>
<dbReference type="InterPro" id="IPR010989">
    <property type="entry name" value="SNARE"/>
</dbReference>
<organism evidence="11 12">
    <name type="scientific">Sitophilus oryzae</name>
    <name type="common">Rice weevil</name>
    <name type="synonym">Curculio oryzae</name>
    <dbReference type="NCBI Taxonomy" id="7048"/>
    <lineage>
        <taxon>Eukaryota</taxon>
        <taxon>Metazoa</taxon>
        <taxon>Ecdysozoa</taxon>
        <taxon>Arthropoda</taxon>
        <taxon>Hexapoda</taxon>
        <taxon>Insecta</taxon>
        <taxon>Pterygota</taxon>
        <taxon>Neoptera</taxon>
        <taxon>Endopterygota</taxon>
        <taxon>Coleoptera</taxon>
        <taxon>Polyphaga</taxon>
        <taxon>Cucujiformia</taxon>
        <taxon>Curculionidae</taxon>
        <taxon>Dryophthorinae</taxon>
        <taxon>Sitophilus</taxon>
    </lineage>
</organism>
<dbReference type="OrthoDB" id="10255013at2759"/>